<dbReference type="Proteomes" id="UP001152747">
    <property type="component" value="Unassembled WGS sequence"/>
</dbReference>
<name>A0A9P1IV84_9PELO</name>
<feature type="domain" description="CUB" evidence="4">
    <location>
        <begin position="89"/>
        <end position="216"/>
    </location>
</feature>
<keyword evidence="1" id="KW-0677">Repeat</keyword>
<keyword evidence="2 3" id="KW-1015">Disulfide bond</keyword>
<reference evidence="5" key="1">
    <citation type="submission" date="2022-11" db="EMBL/GenBank/DDBJ databases">
        <authorList>
            <person name="Kikuchi T."/>
        </authorList>
    </citation>
    <scope>NUCLEOTIDE SEQUENCE</scope>
    <source>
        <strain evidence="5">PS1010</strain>
    </source>
</reference>
<accession>A0A9P1IV84</accession>
<comment type="caution">
    <text evidence="3">Lacks conserved residue(s) required for the propagation of feature annotation.</text>
</comment>
<feature type="domain" description="CUB" evidence="4">
    <location>
        <begin position="738"/>
        <end position="863"/>
    </location>
</feature>
<gene>
    <name evidence="5" type="ORF">CAMP_LOCUS14383</name>
</gene>
<dbReference type="PANTHER" id="PTHR24251:SF37">
    <property type="entry name" value="CUB DOMAIN-CONTAINING PROTEIN"/>
    <property type="match status" value="1"/>
</dbReference>
<dbReference type="OrthoDB" id="5863188at2759"/>
<dbReference type="InterPro" id="IPR035914">
    <property type="entry name" value="Sperma_CUB_dom_sf"/>
</dbReference>
<keyword evidence="6" id="KW-1185">Reference proteome</keyword>
<feature type="disulfide bond" evidence="3">
    <location>
        <begin position="89"/>
        <end position="116"/>
    </location>
</feature>
<organism evidence="5 6">
    <name type="scientific">Caenorhabditis angaria</name>
    <dbReference type="NCBI Taxonomy" id="860376"/>
    <lineage>
        <taxon>Eukaryota</taxon>
        <taxon>Metazoa</taxon>
        <taxon>Ecdysozoa</taxon>
        <taxon>Nematoda</taxon>
        <taxon>Chromadorea</taxon>
        <taxon>Rhabditida</taxon>
        <taxon>Rhabditina</taxon>
        <taxon>Rhabditomorpha</taxon>
        <taxon>Rhabditoidea</taxon>
        <taxon>Rhabditidae</taxon>
        <taxon>Peloderinae</taxon>
        <taxon>Caenorhabditis</taxon>
    </lineage>
</organism>
<evidence type="ECO:0000256" key="2">
    <source>
        <dbReference type="ARBA" id="ARBA00023157"/>
    </source>
</evidence>
<comment type="caution">
    <text evidence="5">The sequence shown here is derived from an EMBL/GenBank/DDBJ whole genome shotgun (WGS) entry which is preliminary data.</text>
</comment>
<feature type="domain" description="CUB" evidence="4">
    <location>
        <begin position="345"/>
        <end position="464"/>
    </location>
</feature>
<feature type="domain" description="CUB" evidence="4">
    <location>
        <begin position="217"/>
        <end position="343"/>
    </location>
</feature>
<dbReference type="PROSITE" id="PS01180">
    <property type="entry name" value="CUB"/>
    <property type="match status" value="6"/>
</dbReference>
<evidence type="ECO:0000256" key="3">
    <source>
        <dbReference type="PROSITE-ProRule" id="PRU00059"/>
    </source>
</evidence>
<dbReference type="AlphaFoldDB" id="A0A9P1IV84"/>
<sequence>MDIHYDFDCPKDRLMIGEGKQERLNILHTYCHTMVDKKNGYMDVDKFEDRFKQITSKSRYMTIDWVTDEINEAAGWVLEYQFVNEADTCGFHVKGMSGIVESPNYGVSDYPAKSQCIWDVQVPLGYHINLKFKDFDVEQSQNCTKDQLVVSELPNYLAKVPAGNYLFVLNDARDDPPLCGTNIPEYKETETTRIRLNFTTDEKVNGRGWRVEWEAKCGAIFESNHGVITAPNYPDGYPNENIECEYIIKADAKDVVALKFEDLDVSKFTTHYDRTPCKEDYIQILEYPSRRVVLTLCGETQIPDEALTIRGAVLIKFVSSRLFIGSDKTRKNDRGFKLAYNINFCGGDILLSNTTDLSAEIESPAFPLPYVRDLDCVWNITTSSDREINVKFEIMDLEEVSDCSADYIELFNSAETKNSLGKFCGGIKAMPTNIIRTTGPNLLIHMNTDHTIHSGGFKMIVTSSLGAKSGCGGNLIATEEWQTFSQPKDENGNYPGHLHCGWTIKAPVDHQIRLKINDIDTEKLQSLPGTPQKPFCTSDSLNIYDGLQNFSPILSGDICSGGNIPTSQIVSSGRYVYVYFVSDHGGSGRGINVSYSIEKANCGGWMKAEVESKSIRIKTDTSEEDGNHEKTHQRCKYMIEGNKTEPVIIHFKEFNIPSSDKNCEQSYVEIRDVGSINECQHAACAQQSAQRKVTRICGTRIPSPHISNTNVVQIIVNAQLRSGVRSLVAFDYQILDRCNRTIDTNSYRSGRITSPNYPNVYDGSSVCTTVLENSDDVTQSRKILIAFSKFVLETQNPNVPGSSDCSFDYLDIIDEGKSVGSSRICGDKVPPSIFTAGGARVATYFKTDHIINKEGYDATYLTVAQEKDDMIEFSDSYDLQGVVTNIGWPNGYNKSTRQIFVIRPPTSHTCIFNVEEVNVGVVENMDNCNSQDEYVELEVMYKSDKKSIRVRDCSYSKSSISANRVQMNGDDENRYFKIIFKSDDLSENDGRGFRVSWECDNYSN</sequence>
<dbReference type="FunFam" id="2.60.120.290:FF:000005">
    <property type="entry name" value="Procollagen C-endopeptidase enhancer 1"/>
    <property type="match status" value="1"/>
</dbReference>
<dbReference type="SMART" id="SM00042">
    <property type="entry name" value="CUB"/>
    <property type="match status" value="5"/>
</dbReference>
<feature type="domain" description="CUB" evidence="4">
    <location>
        <begin position="602"/>
        <end position="734"/>
    </location>
</feature>
<dbReference type="Pfam" id="PF00431">
    <property type="entry name" value="CUB"/>
    <property type="match status" value="6"/>
</dbReference>
<feature type="domain" description="CUB" evidence="4">
    <location>
        <begin position="471"/>
        <end position="598"/>
    </location>
</feature>
<dbReference type="InterPro" id="IPR000859">
    <property type="entry name" value="CUB_dom"/>
</dbReference>
<proteinExistence type="predicted"/>
<dbReference type="SUPFAM" id="SSF49854">
    <property type="entry name" value="Spermadhesin, CUB domain"/>
    <property type="match status" value="8"/>
</dbReference>
<dbReference type="PANTHER" id="PTHR24251">
    <property type="entry name" value="OVOCHYMASE-RELATED"/>
    <property type="match status" value="1"/>
</dbReference>
<feature type="disulfide bond" evidence="3">
    <location>
        <begin position="217"/>
        <end position="244"/>
    </location>
</feature>
<evidence type="ECO:0000259" key="4">
    <source>
        <dbReference type="PROSITE" id="PS01180"/>
    </source>
</evidence>
<evidence type="ECO:0000256" key="1">
    <source>
        <dbReference type="ARBA" id="ARBA00022737"/>
    </source>
</evidence>
<protein>
    <recommendedName>
        <fullName evidence="4">CUB domain-containing protein</fullName>
    </recommendedName>
</protein>
<dbReference type="EMBL" id="CANHGI010000005">
    <property type="protein sequence ID" value="CAI5451746.1"/>
    <property type="molecule type" value="Genomic_DNA"/>
</dbReference>
<evidence type="ECO:0000313" key="5">
    <source>
        <dbReference type="EMBL" id="CAI5451746.1"/>
    </source>
</evidence>
<dbReference type="CDD" id="cd00041">
    <property type="entry name" value="CUB"/>
    <property type="match status" value="6"/>
</dbReference>
<dbReference type="Gene3D" id="2.60.120.290">
    <property type="entry name" value="Spermadhesin, CUB domain"/>
    <property type="match status" value="8"/>
</dbReference>
<evidence type="ECO:0000313" key="6">
    <source>
        <dbReference type="Proteomes" id="UP001152747"/>
    </source>
</evidence>